<dbReference type="eggNOG" id="COG3227">
    <property type="taxonomic scope" value="Bacteria"/>
</dbReference>
<dbReference type="Pfam" id="PF07504">
    <property type="entry name" value="FTP"/>
    <property type="match status" value="1"/>
</dbReference>
<evidence type="ECO:0000313" key="9">
    <source>
        <dbReference type="Proteomes" id="UP000019402"/>
    </source>
</evidence>
<dbReference type="Gene3D" id="3.10.170.10">
    <property type="match status" value="1"/>
</dbReference>
<evidence type="ECO:0000259" key="6">
    <source>
        <dbReference type="Pfam" id="PF01447"/>
    </source>
</evidence>
<organism evidence="8 9">
    <name type="scientific">Saccharicrinis fermentans DSM 9555 = JCM 21142</name>
    <dbReference type="NCBI Taxonomy" id="869213"/>
    <lineage>
        <taxon>Bacteria</taxon>
        <taxon>Pseudomonadati</taxon>
        <taxon>Bacteroidota</taxon>
        <taxon>Bacteroidia</taxon>
        <taxon>Marinilabiliales</taxon>
        <taxon>Marinilabiliaceae</taxon>
        <taxon>Saccharicrinis</taxon>
    </lineage>
</organism>
<gene>
    <name evidence="8" type="ORF">JCM21142_73041</name>
</gene>
<proteinExistence type="predicted"/>
<dbReference type="PANTHER" id="PTHR33794">
    <property type="entry name" value="BACILLOLYSIN"/>
    <property type="match status" value="1"/>
</dbReference>
<keyword evidence="3" id="KW-0378">Hydrolase</keyword>
<evidence type="ECO:0000259" key="7">
    <source>
        <dbReference type="Pfam" id="PF07504"/>
    </source>
</evidence>
<comment type="caution">
    <text evidence="8">The sequence shown here is derived from an EMBL/GenBank/DDBJ whole genome shotgun (WGS) entry which is preliminary data.</text>
</comment>
<keyword evidence="5" id="KW-0482">Metalloprotease</keyword>
<accession>W7Y9X6</accession>
<dbReference type="EMBL" id="BAMD01000043">
    <property type="protein sequence ID" value="GAF04338.1"/>
    <property type="molecule type" value="Genomic_DNA"/>
</dbReference>
<keyword evidence="4" id="KW-0862">Zinc</keyword>
<feature type="domain" description="FTP" evidence="7">
    <location>
        <begin position="85"/>
        <end position="126"/>
    </location>
</feature>
<keyword evidence="2" id="KW-0479">Metal-binding</keyword>
<protein>
    <submittedName>
        <fullName evidence="8">Bacillolysin</fullName>
    </submittedName>
</protein>
<dbReference type="Pfam" id="PF01447">
    <property type="entry name" value="Peptidase_M4"/>
    <property type="match status" value="1"/>
</dbReference>
<dbReference type="Proteomes" id="UP000019402">
    <property type="component" value="Unassembled WGS sequence"/>
</dbReference>
<keyword evidence="9" id="KW-1185">Reference proteome</keyword>
<evidence type="ECO:0000256" key="1">
    <source>
        <dbReference type="ARBA" id="ARBA00022670"/>
    </source>
</evidence>
<dbReference type="GO" id="GO:0006508">
    <property type="term" value="P:proteolysis"/>
    <property type="evidence" value="ECO:0007669"/>
    <property type="project" value="UniProtKB-KW"/>
</dbReference>
<evidence type="ECO:0000256" key="4">
    <source>
        <dbReference type="ARBA" id="ARBA00022833"/>
    </source>
</evidence>
<name>W7Y9X6_9BACT</name>
<keyword evidence="1" id="KW-0645">Protease</keyword>
<dbReference type="SUPFAM" id="SSF55486">
    <property type="entry name" value="Metalloproteases ('zincins'), catalytic domain"/>
    <property type="match status" value="1"/>
</dbReference>
<evidence type="ECO:0000256" key="3">
    <source>
        <dbReference type="ARBA" id="ARBA00022801"/>
    </source>
</evidence>
<dbReference type="OrthoDB" id="291295at2"/>
<sequence>MKSLICIFVCILWVILADGQIYRGKDSEQIVKGASKVKVNESNGMVEYIEFSSQSLKSGLVLDGPLLSKKIGLSDHYQLIFINKYLDQQGQAHSRFQLHLHDIPVEGMGYSVHYANGMAISANGEVVDVPAANTQAKLSEKKAIEIAISTFSSQLFVWDRDNSLYPEAQLLYVPEEKGLILCYKVDVYALEPLQREYVYVNANSGDIVKRISRIHHMDVDGTAVGFYNGNVSITTSEVEGAYVLGEEGRGNGIHTYNLNNGQLYSEATEFVDADNHWDNIHDKVAYDAHFGAEKTYDYFFNKFGRNSIDNNGLKLKSYVHFGSLYANAFWMVTG</sequence>
<dbReference type="AlphaFoldDB" id="W7Y9X6"/>
<dbReference type="GO" id="GO:0046872">
    <property type="term" value="F:metal ion binding"/>
    <property type="evidence" value="ECO:0007669"/>
    <property type="project" value="UniProtKB-KW"/>
</dbReference>
<dbReference type="PANTHER" id="PTHR33794:SF1">
    <property type="entry name" value="BACILLOLYSIN"/>
    <property type="match status" value="1"/>
</dbReference>
<dbReference type="InterPro" id="IPR050728">
    <property type="entry name" value="Zinc_Metalloprotease_M4"/>
</dbReference>
<evidence type="ECO:0000256" key="5">
    <source>
        <dbReference type="ARBA" id="ARBA00023049"/>
    </source>
</evidence>
<dbReference type="InterPro" id="IPR011096">
    <property type="entry name" value="FTP_domain"/>
</dbReference>
<dbReference type="Gene3D" id="3.10.450.490">
    <property type="match status" value="1"/>
</dbReference>
<dbReference type="GO" id="GO:0004222">
    <property type="term" value="F:metalloendopeptidase activity"/>
    <property type="evidence" value="ECO:0007669"/>
    <property type="project" value="InterPro"/>
</dbReference>
<reference evidence="8 9" key="1">
    <citation type="journal article" date="2014" name="Genome Announc.">
        <title>Draft Genome Sequence of Cytophaga fermentans JCM 21142T, a Facultative Anaerobe Isolated from Marine Mud.</title>
        <authorList>
            <person name="Starns D."/>
            <person name="Oshima K."/>
            <person name="Suda W."/>
            <person name="Iino T."/>
            <person name="Yuki M."/>
            <person name="Inoue J."/>
            <person name="Kitamura K."/>
            <person name="Iida T."/>
            <person name="Darby A."/>
            <person name="Hattori M."/>
            <person name="Ohkuma M."/>
        </authorList>
    </citation>
    <scope>NUCLEOTIDE SEQUENCE [LARGE SCALE GENOMIC DNA]</scope>
    <source>
        <strain evidence="8 9">JCM 21142</strain>
    </source>
</reference>
<evidence type="ECO:0000256" key="2">
    <source>
        <dbReference type="ARBA" id="ARBA00022723"/>
    </source>
</evidence>
<evidence type="ECO:0000313" key="8">
    <source>
        <dbReference type="EMBL" id="GAF04338.1"/>
    </source>
</evidence>
<feature type="domain" description="Peptidase M4" evidence="6">
    <location>
        <begin position="221"/>
        <end position="330"/>
    </location>
</feature>
<dbReference type="InterPro" id="IPR013856">
    <property type="entry name" value="Peptidase_M4_domain"/>
</dbReference>